<gene>
    <name evidence="2" type="ORF">IGS67_06905</name>
</gene>
<feature type="compositionally biased region" description="Basic and acidic residues" evidence="1">
    <location>
        <begin position="185"/>
        <end position="199"/>
    </location>
</feature>
<dbReference type="EMBL" id="JACZDF010000003">
    <property type="protein sequence ID" value="MBD9699221.1"/>
    <property type="molecule type" value="Genomic_DNA"/>
</dbReference>
<reference evidence="2 3" key="1">
    <citation type="submission" date="2020-09" db="EMBL/GenBank/DDBJ databases">
        <title>Flavimobilis rhizosphaerae sp. nov., isolated from rhizosphere soil of Spartina alterniflora.</title>
        <authorList>
            <person name="Hanqin C."/>
        </authorList>
    </citation>
    <scope>NUCLEOTIDE SEQUENCE [LARGE SCALE GENOMIC DNA]</scope>
    <source>
        <strain evidence="2 3">GY 10621</strain>
    </source>
</reference>
<comment type="caution">
    <text evidence="2">The sequence shown here is derived from an EMBL/GenBank/DDBJ whole genome shotgun (WGS) entry which is preliminary data.</text>
</comment>
<evidence type="ECO:0000313" key="3">
    <source>
        <dbReference type="Proteomes" id="UP000642107"/>
    </source>
</evidence>
<evidence type="ECO:0000256" key="1">
    <source>
        <dbReference type="SAM" id="MobiDB-lite"/>
    </source>
</evidence>
<evidence type="ECO:0000313" key="2">
    <source>
        <dbReference type="EMBL" id="MBD9699221.1"/>
    </source>
</evidence>
<protein>
    <submittedName>
        <fullName evidence="2">Uncharacterized protein</fullName>
    </submittedName>
</protein>
<keyword evidence="3" id="KW-1185">Reference proteome</keyword>
<dbReference type="Proteomes" id="UP000642107">
    <property type="component" value="Unassembled WGS sequence"/>
</dbReference>
<accession>A0ABR9DS45</accession>
<feature type="region of interest" description="Disordered" evidence="1">
    <location>
        <begin position="174"/>
        <end position="199"/>
    </location>
</feature>
<proteinExistence type="predicted"/>
<sequence>MAIFPPVPRLLDAALRAETVVRVERVDGASRDGRVLALGRRWVLLAQLADIGHPDGITALRLRDIDHVTPAPLSQRASAHHVNWPPDAPAVDLDSTRAMLASLLTADTLVGIECIDEPGQRWYGLPHALRRRHLDLWELSPQCTWHATESSWRLSSLAEVAIGDRYGTTLGSLAAEPPLAPADSRWAHETDPSRADGGA</sequence>
<organism evidence="2 3">
    <name type="scientific">Flavimobilis rhizosphaerae</name>
    <dbReference type="NCBI Taxonomy" id="2775421"/>
    <lineage>
        <taxon>Bacteria</taxon>
        <taxon>Bacillati</taxon>
        <taxon>Actinomycetota</taxon>
        <taxon>Actinomycetes</taxon>
        <taxon>Micrococcales</taxon>
        <taxon>Jonesiaceae</taxon>
        <taxon>Flavimobilis</taxon>
    </lineage>
</organism>
<name>A0ABR9DS45_9MICO</name>
<dbReference type="RefSeq" id="WP_192279116.1">
    <property type="nucleotide sequence ID" value="NZ_JACZDF010000003.1"/>
</dbReference>